<gene>
    <name evidence="4" type="primary">CTRB1_4</name>
    <name evidence="4" type="ORF">OS493_024172</name>
</gene>
<dbReference type="PANTHER" id="PTHR24250:SF27">
    <property type="entry name" value="ELASTASE 2 LIKE"/>
    <property type="match status" value="1"/>
</dbReference>
<keyword evidence="2" id="KW-0732">Signal</keyword>
<dbReference type="Gene3D" id="2.40.10.10">
    <property type="entry name" value="Trypsin-like serine proteases"/>
    <property type="match status" value="1"/>
</dbReference>
<dbReference type="InterPro" id="IPR009003">
    <property type="entry name" value="Peptidase_S1_PA"/>
</dbReference>
<keyword evidence="1" id="KW-1015">Disulfide bond</keyword>
<feature type="chain" id="PRO_5040990413" evidence="2">
    <location>
        <begin position="19"/>
        <end position="116"/>
    </location>
</feature>
<evidence type="ECO:0000256" key="2">
    <source>
        <dbReference type="SAM" id="SignalP"/>
    </source>
</evidence>
<organism evidence="4 5">
    <name type="scientific">Desmophyllum pertusum</name>
    <dbReference type="NCBI Taxonomy" id="174260"/>
    <lineage>
        <taxon>Eukaryota</taxon>
        <taxon>Metazoa</taxon>
        <taxon>Cnidaria</taxon>
        <taxon>Anthozoa</taxon>
        <taxon>Hexacorallia</taxon>
        <taxon>Scleractinia</taxon>
        <taxon>Caryophylliina</taxon>
        <taxon>Caryophylliidae</taxon>
        <taxon>Desmophyllum</taxon>
    </lineage>
</organism>
<dbReference type="PROSITE" id="PS50240">
    <property type="entry name" value="TRYPSIN_DOM"/>
    <property type="match status" value="1"/>
</dbReference>
<protein>
    <submittedName>
        <fullName evidence="4">Chymotrypsinogen B</fullName>
        <ecNumber evidence="4">3.4.21.1</ecNumber>
    </submittedName>
</protein>
<dbReference type="GO" id="GO:0004252">
    <property type="term" value="F:serine-type endopeptidase activity"/>
    <property type="evidence" value="ECO:0007669"/>
    <property type="project" value="UniProtKB-EC"/>
</dbReference>
<feature type="signal peptide" evidence="2">
    <location>
        <begin position="1"/>
        <end position="18"/>
    </location>
</feature>
<dbReference type="PANTHER" id="PTHR24250">
    <property type="entry name" value="CHYMOTRYPSIN-RELATED"/>
    <property type="match status" value="1"/>
</dbReference>
<evidence type="ECO:0000259" key="3">
    <source>
        <dbReference type="PROSITE" id="PS50240"/>
    </source>
</evidence>
<keyword evidence="4" id="KW-0378">Hydrolase</keyword>
<keyword evidence="5" id="KW-1185">Reference proteome</keyword>
<sequence length="116" mass="12293">MFVALSVLVCILTPIAYRRWGRINPSNNQLAPLLKQASAPVATHSQCRATNGRTVDESSMVCVGGQGSSVCNGDSGGPLSCNEGGRWVLRGAASWVTSKTCPGRTYSSVRSCKLLY</sequence>
<evidence type="ECO:0000313" key="5">
    <source>
        <dbReference type="Proteomes" id="UP001163046"/>
    </source>
</evidence>
<evidence type="ECO:0000313" key="4">
    <source>
        <dbReference type="EMBL" id="KAJ7378223.1"/>
    </source>
</evidence>
<dbReference type="EMBL" id="MU826368">
    <property type="protein sequence ID" value="KAJ7378223.1"/>
    <property type="molecule type" value="Genomic_DNA"/>
</dbReference>
<dbReference type="OrthoDB" id="10051896at2759"/>
<evidence type="ECO:0000256" key="1">
    <source>
        <dbReference type="ARBA" id="ARBA00023157"/>
    </source>
</evidence>
<dbReference type="Proteomes" id="UP001163046">
    <property type="component" value="Unassembled WGS sequence"/>
</dbReference>
<proteinExistence type="predicted"/>
<dbReference type="AlphaFoldDB" id="A0A9X0CXQ7"/>
<accession>A0A9X0CXQ7</accession>
<dbReference type="PROSITE" id="PS00135">
    <property type="entry name" value="TRYPSIN_SER"/>
    <property type="match status" value="1"/>
</dbReference>
<name>A0A9X0CXQ7_9CNID</name>
<dbReference type="Pfam" id="PF00089">
    <property type="entry name" value="Trypsin"/>
    <property type="match status" value="1"/>
</dbReference>
<dbReference type="InterPro" id="IPR001254">
    <property type="entry name" value="Trypsin_dom"/>
</dbReference>
<dbReference type="InterPro" id="IPR033116">
    <property type="entry name" value="TRYPSIN_SER"/>
</dbReference>
<dbReference type="InterPro" id="IPR043504">
    <property type="entry name" value="Peptidase_S1_PA_chymotrypsin"/>
</dbReference>
<feature type="domain" description="Peptidase S1" evidence="3">
    <location>
        <begin position="1"/>
        <end position="116"/>
    </location>
</feature>
<dbReference type="GO" id="GO:0006508">
    <property type="term" value="P:proteolysis"/>
    <property type="evidence" value="ECO:0007669"/>
    <property type="project" value="InterPro"/>
</dbReference>
<comment type="caution">
    <text evidence="4">The sequence shown here is derived from an EMBL/GenBank/DDBJ whole genome shotgun (WGS) entry which is preliminary data.</text>
</comment>
<dbReference type="EC" id="3.4.21.1" evidence="4"/>
<dbReference type="SUPFAM" id="SSF50494">
    <property type="entry name" value="Trypsin-like serine proteases"/>
    <property type="match status" value="1"/>
</dbReference>
<reference evidence="4" key="1">
    <citation type="submission" date="2023-01" db="EMBL/GenBank/DDBJ databases">
        <title>Genome assembly of the deep-sea coral Lophelia pertusa.</title>
        <authorList>
            <person name="Herrera S."/>
            <person name="Cordes E."/>
        </authorList>
    </citation>
    <scope>NUCLEOTIDE SEQUENCE</scope>
    <source>
        <strain evidence="4">USNM1676648</strain>
        <tissue evidence="4">Polyp</tissue>
    </source>
</reference>